<accession>A0A3A4A6N0</accession>
<feature type="domain" description="Purine catabolism PurC-like" evidence="3">
    <location>
        <begin position="6"/>
        <end position="121"/>
    </location>
</feature>
<dbReference type="PANTHER" id="PTHR33744:SF17">
    <property type="entry name" value="CONSERVED PROTEIN"/>
    <property type="match status" value="1"/>
</dbReference>
<feature type="domain" description="CdaR GGDEF-like" evidence="5">
    <location>
        <begin position="271"/>
        <end position="412"/>
    </location>
</feature>
<protein>
    <submittedName>
        <fullName evidence="6">PucR family transcriptional regulator</fullName>
    </submittedName>
</protein>
<dbReference type="InterPro" id="IPR041522">
    <property type="entry name" value="CdaR_GGDEF"/>
</dbReference>
<name>A0A3A4A6N0_9ACTN</name>
<comment type="caution">
    <text evidence="6">The sequence shown here is derived from an EMBL/GenBank/DDBJ whole genome shotgun (WGS) entry which is preliminary data.</text>
</comment>
<gene>
    <name evidence="6" type="ORF">D5H75_32270</name>
</gene>
<dbReference type="Pfam" id="PF13556">
    <property type="entry name" value="HTH_30"/>
    <property type="match status" value="1"/>
</dbReference>
<evidence type="ECO:0000259" key="4">
    <source>
        <dbReference type="Pfam" id="PF13556"/>
    </source>
</evidence>
<dbReference type="OrthoDB" id="3170447at2"/>
<evidence type="ECO:0000313" key="6">
    <source>
        <dbReference type="EMBL" id="RJL23581.1"/>
    </source>
</evidence>
<proteinExistence type="inferred from homology"/>
<dbReference type="Gene3D" id="1.10.10.2840">
    <property type="entry name" value="PucR C-terminal helix-turn-helix domain"/>
    <property type="match status" value="1"/>
</dbReference>
<evidence type="ECO:0000256" key="1">
    <source>
        <dbReference type="ARBA" id="ARBA00006754"/>
    </source>
</evidence>
<dbReference type="Pfam" id="PF07905">
    <property type="entry name" value="PucR"/>
    <property type="match status" value="1"/>
</dbReference>
<evidence type="ECO:0000259" key="5">
    <source>
        <dbReference type="Pfam" id="PF17853"/>
    </source>
</evidence>
<dbReference type="AlphaFoldDB" id="A0A3A4A6N0"/>
<feature type="compositionally biased region" description="Gly residues" evidence="2">
    <location>
        <begin position="348"/>
        <end position="365"/>
    </location>
</feature>
<dbReference type="EMBL" id="QZEY01000018">
    <property type="protein sequence ID" value="RJL23581.1"/>
    <property type="molecule type" value="Genomic_DNA"/>
</dbReference>
<comment type="similarity">
    <text evidence="1">Belongs to the CdaR family.</text>
</comment>
<dbReference type="RefSeq" id="WP_119930368.1">
    <property type="nucleotide sequence ID" value="NZ_QZEY01000018.1"/>
</dbReference>
<dbReference type="InterPro" id="IPR012914">
    <property type="entry name" value="PucR_dom"/>
</dbReference>
<organism evidence="6 7">
    <name type="scientific">Bailinhaonella thermotolerans</name>
    <dbReference type="NCBI Taxonomy" id="1070861"/>
    <lineage>
        <taxon>Bacteria</taxon>
        <taxon>Bacillati</taxon>
        <taxon>Actinomycetota</taxon>
        <taxon>Actinomycetes</taxon>
        <taxon>Streptosporangiales</taxon>
        <taxon>Streptosporangiaceae</taxon>
        <taxon>Bailinhaonella</taxon>
    </lineage>
</organism>
<evidence type="ECO:0000313" key="7">
    <source>
        <dbReference type="Proteomes" id="UP000265768"/>
    </source>
</evidence>
<dbReference type="Proteomes" id="UP000265768">
    <property type="component" value="Unassembled WGS sequence"/>
</dbReference>
<feature type="domain" description="PucR C-terminal helix-turn-helix" evidence="4">
    <location>
        <begin position="468"/>
        <end position="526"/>
    </location>
</feature>
<feature type="region of interest" description="Disordered" evidence="2">
    <location>
        <begin position="337"/>
        <end position="365"/>
    </location>
</feature>
<reference evidence="6 7" key="1">
    <citation type="submission" date="2018-09" db="EMBL/GenBank/DDBJ databases">
        <title>YIM 75507 draft genome.</title>
        <authorList>
            <person name="Tang S."/>
            <person name="Feng Y."/>
        </authorList>
    </citation>
    <scope>NUCLEOTIDE SEQUENCE [LARGE SCALE GENOMIC DNA]</scope>
    <source>
        <strain evidence="6 7">YIM 75507</strain>
    </source>
</reference>
<dbReference type="PANTHER" id="PTHR33744">
    <property type="entry name" value="CARBOHYDRATE DIACID REGULATOR"/>
    <property type="match status" value="1"/>
</dbReference>
<dbReference type="InterPro" id="IPR025736">
    <property type="entry name" value="PucR_C-HTH_dom"/>
</dbReference>
<dbReference type="Pfam" id="PF17853">
    <property type="entry name" value="GGDEF_2"/>
    <property type="match status" value="1"/>
</dbReference>
<dbReference type="InterPro" id="IPR042070">
    <property type="entry name" value="PucR_C-HTH_sf"/>
</dbReference>
<keyword evidence="7" id="KW-1185">Reference proteome</keyword>
<evidence type="ECO:0000256" key="2">
    <source>
        <dbReference type="SAM" id="MobiDB-lite"/>
    </source>
</evidence>
<evidence type="ECO:0000259" key="3">
    <source>
        <dbReference type="Pfam" id="PF07905"/>
    </source>
</evidence>
<dbReference type="InterPro" id="IPR051448">
    <property type="entry name" value="CdaR-like_regulators"/>
</dbReference>
<sequence>MRLRSLLSIPGLRLTPVCGEDRLDRVIRWVVTTDMRDPSRYLSGGELVLTGLVWRHSPADSEVFVAALARSRVAGLAAWDAMAGEMPGDLVEACERHGVPLFQVPEDLAFATITEQIMRRLSTARAADLTAVLDRHRRLVSGPGLDAVLDLVALDLGMPCWVLTPAGRVVAGPRPGPPDPAGLAAAFLTAPRLPRDHAGHSLFAVDEHGTARVADWFLAFQGPAGDWPEERRALAAELAAVIDLERTRPTPEDRLAADLVRLVATDARPAEIALHLDLTGLSGRAPYTAVAAAATPPLRPADVRAILREALHPQRPVLAFHGDEVVALVGAAVRPEPGAAPAREDGTEAGGGAGGGIGARGGADGGEGVAGRVRRALEALTPGLGASRVTAGVSGAVDAAGLRGAVEEARHARLVAAGRPGAAAVVGHDELGTHMMLLASVPDEVRQMFRARLLGPLLEYDRVHRADLVRTLTAFLDGSGSWTRCAEALHLHVNTLRYRIHRIEELTGRDLTRLQDRVDFFLALRLP</sequence>